<gene>
    <name evidence="1" type="ORF">Q619_VDC00400G0002</name>
</gene>
<proteinExistence type="predicted"/>
<dbReference type="SUPFAM" id="SSF110710">
    <property type="entry name" value="TTHA0583/YokD-like"/>
    <property type="match status" value="1"/>
</dbReference>
<reference evidence="1 2" key="1">
    <citation type="submission" date="2013-12" db="EMBL/GenBank/DDBJ databases">
        <title>A Varibaculum cambriense genome reconstructed from a premature infant gut community with otherwise low bacterial novelty that shifts toward anaerobic metabolism during the third week of life.</title>
        <authorList>
            <person name="Brown C.T."/>
            <person name="Sharon I."/>
            <person name="Thomas B.C."/>
            <person name="Castelle C.J."/>
            <person name="Morowitz M.J."/>
            <person name="Banfield J.F."/>
        </authorList>
    </citation>
    <scope>NUCLEOTIDE SEQUENCE [LARGE SCALE GENOMIC DNA]</scope>
    <source>
        <strain evidence="2">DORA_11</strain>
    </source>
</reference>
<name>W1V2E5_9FIRM</name>
<comment type="caution">
    <text evidence="1">The sequence shown here is derived from an EMBL/GenBank/DDBJ whole genome shotgun (WGS) entry which is preliminary data.</text>
</comment>
<dbReference type="EMBL" id="AZMJ01000400">
    <property type="protein sequence ID" value="ETI99840.1"/>
    <property type="molecule type" value="Genomic_DNA"/>
</dbReference>
<feature type="non-terminal residue" evidence="1">
    <location>
        <position position="26"/>
    </location>
</feature>
<sequence length="26" mass="2893">MTWEEEVNVVPQRHAGGALAVVAYEH</sequence>
<dbReference type="Gene3D" id="3.40.50.10360">
    <property type="entry name" value="Hypothetical protein TT1679"/>
    <property type="match status" value="1"/>
</dbReference>
<accession>W1V2E5</accession>
<dbReference type="Proteomes" id="UP000018855">
    <property type="component" value="Unassembled WGS sequence"/>
</dbReference>
<evidence type="ECO:0000313" key="2">
    <source>
        <dbReference type="Proteomes" id="UP000018855"/>
    </source>
</evidence>
<protein>
    <submittedName>
        <fullName evidence="1">Uncharacterized protein</fullName>
    </submittedName>
</protein>
<organism evidence="1 2">
    <name type="scientific">Veillonella dispar DORA_11</name>
    <dbReference type="NCBI Taxonomy" id="1403949"/>
    <lineage>
        <taxon>Bacteria</taxon>
        <taxon>Bacillati</taxon>
        <taxon>Bacillota</taxon>
        <taxon>Negativicutes</taxon>
        <taxon>Veillonellales</taxon>
        <taxon>Veillonellaceae</taxon>
        <taxon>Veillonella</taxon>
    </lineage>
</organism>
<dbReference type="AlphaFoldDB" id="W1V2E5"/>
<dbReference type="InterPro" id="IPR028345">
    <property type="entry name" value="Antibiotic_NAT-like"/>
</dbReference>
<evidence type="ECO:0000313" key="1">
    <source>
        <dbReference type="EMBL" id="ETI99840.1"/>
    </source>
</evidence>